<dbReference type="EMBL" id="CP060716">
    <property type="protein sequence ID" value="QNN63818.1"/>
    <property type="molecule type" value="Genomic_DNA"/>
</dbReference>
<sequence>MLKRVLEQLRPAEAASLGPGDDCAVLTSTGDLVVTSDTMIEGPDFRLAWHSGYELGWKLAATNLSDVASMGARATALTVSFACPSDTPVELLAEVSRGLDAACAELAPGCGVIGGDLSRAPMLFAAVTAMGDLEGRAPVTRSAARAGDVVAYAGDLGLAGLGLSLLFANCADANGEAQSAGLAELRSQHGAALSAQFAPSPPIHLGVAASEAGATAMMDVSDGLALDANRMARASNVTLELSSSEIIRSFGAQRGVKVPLEAILEGGEDHGLLACFPKDIELPTGFHPIGAVRERQDAPVQVDGKSYAPRGWDPYTEYTPGLTTSKERA</sequence>
<evidence type="ECO:0000256" key="2">
    <source>
        <dbReference type="SAM" id="MobiDB-lite"/>
    </source>
</evidence>
<dbReference type="Pfam" id="PF00586">
    <property type="entry name" value="AIRS"/>
    <property type="match status" value="1"/>
</dbReference>
<evidence type="ECO:0000259" key="3">
    <source>
        <dbReference type="Pfam" id="PF00586"/>
    </source>
</evidence>
<dbReference type="SUPFAM" id="SSF55326">
    <property type="entry name" value="PurM N-terminal domain-like"/>
    <property type="match status" value="1"/>
</dbReference>
<dbReference type="PIRSF" id="PIRSF005303">
    <property type="entry name" value="Thiam_monoph_kin"/>
    <property type="match status" value="1"/>
</dbReference>
<dbReference type="AlphaFoldDB" id="A0A7G9S7J3"/>
<feature type="binding site" evidence="1">
    <location>
        <position position="37"/>
    </location>
    <ligand>
        <name>Mg(2+)</name>
        <dbReference type="ChEBI" id="CHEBI:18420"/>
        <label>1</label>
    </ligand>
</feature>
<evidence type="ECO:0000313" key="5">
    <source>
        <dbReference type="EMBL" id="QNN63818.1"/>
    </source>
</evidence>
<feature type="binding site" evidence="1">
    <location>
        <position position="35"/>
    </location>
    <ligand>
        <name>Mg(2+)</name>
        <dbReference type="ChEBI" id="CHEBI:18420"/>
        <label>4</label>
    </ligand>
</feature>
<comment type="function">
    <text evidence="1">Catalyzes the ATP-dependent phosphorylation of thiamine-monophosphate (TMP) to form thiamine-pyrophosphate (TPP), the active form of vitamin B1.</text>
</comment>
<keyword evidence="1" id="KW-0460">Magnesium</keyword>
<dbReference type="GO" id="GO:0009030">
    <property type="term" value="F:thiamine-phosphate kinase activity"/>
    <property type="evidence" value="ECO:0007669"/>
    <property type="project" value="UniProtKB-UniRule"/>
</dbReference>
<dbReference type="GO" id="GO:0009228">
    <property type="term" value="P:thiamine biosynthetic process"/>
    <property type="evidence" value="ECO:0007669"/>
    <property type="project" value="UniProtKB-KW"/>
</dbReference>
<dbReference type="Proteomes" id="UP000515934">
    <property type="component" value="Chromosome"/>
</dbReference>
<dbReference type="PANTHER" id="PTHR30270">
    <property type="entry name" value="THIAMINE-MONOPHOSPHATE KINASE"/>
    <property type="match status" value="1"/>
</dbReference>
<keyword evidence="1" id="KW-0784">Thiamine biosynthesis</keyword>
<dbReference type="InterPro" id="IPR036921">
    <property type="entry name" value="PurM-like_N_sf"/>
</dbReference>
<dbReference type="HAMAP" id="MF_02128">
    <property type="entry name" value="TMP_kinase"/>
    <property type="match status" value="1"/>
</dbReference>
<evidence type="ECO:0000259" key="4">
    <source>
        <dbReference type="Pfam" id="PF02769"/>
    </source>
</evidence>
<dbReference type="CDD" id="cd02194">
    <property type="entry name" value="ThiL"/>
    <property type="match status" value="1"/>
</dbReference>
<accession>A0A7G9S7J3</accession>
<dbReference type="KEGG" id="ldn:H9L06_01255"/>
<feature type="region of interest" description="Disordered" evidence="2">
    <location>
        <begin position="297"/>
        <end position="329"/>
    </location>
</feature>
<comment type="caution">
    <text evidence="1">Lacks conserved residue(s) required for the propagation of feature annotation.</text>
</comment>
<proteinExistence type="inferred from homology"/>
<feature type="binding site" evidence="1">
    <location>
        <position position="44"/>
    </location>
    <ligand>
        <name>substrate</name>
    </ligand>
</feature>
<dbReference type="SUPFAM" id="SSF56042">
    <property type="entry name" value="PurM C-terminal domain-like"/>
    <property type="match status" value="1"/>
</dbReference>
<keyword evidence="1 5" id="KW-0808">Transferase</keyword>
<feature type="binding site" evidence="1">
    <location>
        <position position="222"/>
    </location>
    <ligand>
        <name>Mg(2+)</name>
        <dbReference type="ChEBI" id="CHEBI:18420"/>
        <label>5</label>
    </ligand>
</feature>
<evidence type="ECO:0000256" key="1">
    <source>
        <dbReference type="HAMAP-Rule" id="MF_02128"/>
    </source>
</evidence>
<feature type="binding site" evidence="1">
    <location>
        <position position="22"/>
    </location>
    <ligand>
        <name>Mg(2+)</name>
        <dbReference type="ChEBI" id="CHEBI:18420"/>
        <label>4</label>
    </ligand>
</feature>
<keyword evidence="1" id="KW-0547">Nucleotide-binding</keyword>
<feature type="binding site" evidence="1">
    <location>
        <position position="66"/>
    </location>
    <ligand>
        <name>Mg(2+)</name>
        <dbReference type="ChEBI" id="CHEBI:18420"/>
        <label>2</label>
    </ligand>
</feature>
<feature type="binding site" evidence="1">
    <location>
        <position position="37"/>
    </location>
    <ligand>
        <name>Mg(2+)</name>
        <dbReference type="ChEBI" id="CHEBI:18420"/>
        <label>2</label>
    </ligand>
</feature>
<feature type="binding site" evidence="1">
    <location>
        <position position="221"/>
    </location>
    <ligand>
        <name>ATP</name>
        <dbReference type="ChEBI" id="CHEBI:30616"/>
    </ligand>
</feature>
<gene>
    <name evidence="1 5" type="primary">thiL</name>
    <name evidence="5" type="ORF">H9L06_01255</name>
</gene>
<dbReference type="Gene3D" id="3.90.650.10">
    <property type="entry name" value="PurM-like C-terminal domain"/>
    <property type="match status" value="1"/>
</dbReference>
<dbReference type="Pfam" id="PF02769">
    <property type="entry name" value="AIRS_C"/>
    <property type="match status" value="1"/>
</dbReference>
<feature type="binding site" evidence="1">
    <location>
        <position position="36"/>
    </location>
    <ligand>
        <name>Mg(2+)</name>
        <dbReference type="ChEBI" id="CHEBI:18420"/>
        <label>1</label>
    </ligand>
</feature>
<feature type="binding site" evidence="1">
    <location>
        <position position="22"/>
    </location>
    <ligand>
        <name>Mg(2+)</name>
        <dbReference type="ChEBI" id="CHEBI:18420"/>
        <label>3</label>
    </ligand>
</feature>
<keyword evidence="1" id="KW-0067">ATP-binding</keyword>
<feature type="binding site" evidence="1">
    <location>
        <position position="219"/>
    </location>
    <ligand>
        <name>Mg(2+)</name>
        <dbReference type="ChEBI" id="CHEBI:18420"/>
        <label>3</label>
    </ligand>
</feature>
<reference evidence="5 6" key="1">
    <citation type="submission" date="2020-08" db="EMBL/GenBank/DDBJ databases">
        <title>Genome sequence of Leucobacter denitrificans KACC 14055T.</title>
        <authorList>
            <person name="Hyun D.-W."/>
            <person name="Bae J.-W."/>
        </authorList>
    </citation>
    <scope>NUCLEOTIDE SEQUENCE [LARGE SCALE GENOMIC DNA]</scope>
    <source>
        <strain evidence="5 6">KACC 14055</strain>
    </source>
</reference>
<dbReference type="PANTHER" id="PTHR30270:SF0">
    <property type="entry name" value="THIAMINE-MONOPHOSPHATE KINASE"/>
    <property type="match status" value="1"/>
</dbReference>
<feature type="binding site" evidence="1">
    <location>
        <position position="268"/>
    </location>
    <ligand>
        <name>substrate</name>
    </ligand>
</feature>
<comment type="pathway">
    <text evidence="1">Cofactor biosynthesis; thiamine diphosphate biosynthesis; thiamine diphosphate from thiamine phosphate: step 1/1.</text>
</comment>
<dbReference type="UniPathway" id="UPA00060">
    <property type="reaction ID" value="UER00142"/>
</dbReference>
<dbReference type="InterPro" id="IPR006283">
    <property type="entry name" value="ThiL-like"/>
</dbReference>
<evidence type="ECO:0000313" key="6">
    <source>
        <dbReference type="Proteomes" id="UP000515934"/>
    </source>
</evidence>
<dbReference type="InterPro" id="IPR016188">
    <property type="entry name" value="PurM-like_N"/>
</dbReference>
<keyword evidence="1" id="KW-0479">Metal-binding</keyword>
<keyword evidence="1 5" id="KW-0418">Kinase</keyword>
<dbReference type="GO" id="GO:0000287">
    <property type="term" value="F:magnesium ion binding"/>
    <property type="evidence" value="ECO:0007669"/>
    <property type="project" value="UniProtKB-UniRule"/>
</dbReference>
<dbReference type="InterPro" id="IPR036676">
    <property type="entry name" value="PurM-like_C_sf"/>
</dbReference>
<comment type="catalytic activity">
    <reaction evidence="1">
        <text>thiamine phosphate + ATP = thiamine diphosphate + ADP</text>
        <dbReference type="Rhea" id="RHEA:15913"/>
        <dbReference type="ChEBI" id="CHEBI:30616"/>
        <dbReference type="ChEBI" id="CHEBI:37575"/>
        <dbReference type="ChEBI" id="CHEBI:58937"/>
        <dbReference type="ChEBI" id="CHEBI:456216"/>
        <dbReference type="EC" id="2.7.4.16"/>
    </reaction>
</comment>
<feature type="binding site" evidence="1">
    <location>
        <position position="66"/>
    </location>
    <ligand>
        <name>Mg(2+)</name>
        <dbReference type="ChEBI" id="CHEBI:18420"/>
        <label>4</label>
    </ligand>
</feature>
<comment type="similarity">
    <text evidence="1">Belongs to the thiamine-monophosphate kinase family.</text>
</comment>
<dbReference type="GO" id="GO:0009229">
    <property type="term" value="P:thiamine diphosphate biosynthetic process"/>
    <property type="evidence" value="ECO:0007669"/>
    <property type="project" value="UniProtKB-UniRule"/>
</dbReference>
<feature type="domain" description="PurM-like C-terminal" evidence="4">
    <location>
        <begin position="145"/>
        <end position="260"/>
    </location>
</feature>
<feature type="binding site" evidence="1">
    <location>
        <position position="66"/>
    </location>
    <ligand>
        <name>Mg(2+)</name>
        <dbReference type="ChEBI" id="CHEBI:18420"/>
        <label>3</label>
    </ligand>
</feature>
<dbReference type="NCBIfam" id="TIGR01379">
    <property type="entry name" value="thiL"/>
    <property type="match status" value="1"/>
</dbReference>
<dbReference type="Gene3D" id="3.30.1330.10">
    <property type="entry name" value="PurM-like, N-terminal domain"/>
    <property type="match status" value="1"/>
</dbReference>
<dbReference type="EC" id="2.7.4.16" evidence="1"/>
<name>A0A7G9S7J3_9MICO</name>
<protein>
    <recommendedName>
        <fullName evidence="1">Thiamine-monophosphate kinase</fullName>
        <shortName evidence="1">TMP kinase</shortName>
        <shortName evidence="1">Thiamine-phosphate kinase</shortName>
        <ecNumber evidence="1">2.7.4.16</ecNumber>
    </recommendedName>
</protein>
<feature type="binding site" evidence="1">
    <location>
        <position position="141"/>
    </location>
    <ligand>
        <name>ATP</name>
        <dbReference type="ChEBI" id="CHEBI:30616"/>
    </ligand>
</feature>
<feature type="binding site" evidence="1">
    <location>
        <position position="312"/>
    </location>
    <ligand>
        <name>substrate</name>
    </ligand>
</feature>
<feature type="domain" description="PurM-like N-terminal" evidence="3">
    <location>
        <begin position="20"/>
        <end position="131"/>
    </location>
</feature>
<organism evidence="5 6">
    <name type="scientific">Leucobacter denitrificans</name>
    <dbReference type="NCBI Taxonomy" id="683042"/>
    <lineage>
        <taxon>Bacteria</taxon>
        <taxon>Bacillati</taxon>
        <taxon>Actinomycetota</taxon>
        <taxon>Actinomycetes</taxon>
        <taxon>Micrococcales</taxon>
        <taxon>Microbacteriaceae</taxon>
        <taxon>Leucobacter</taxon>
    </lineage>
</organism>
<keyword evidence="6" id="KW-1185">Reference proteome</keyword>
<feature type="binding site" evidence="1">
    <location>
        <position position="116"/>
    </location>
    <ligand>
        <name>Mg(2+)</name>
        <dbReference type="ChEBI" id="CHEBI:18420"/>
        <label>1</label>
    </ligand>
</feature>
<comment type="miscellaneous">
    <text evidence="1">Reaction mechanism of ThiL seems to utilize a direct, inline transfer of the gamma-phosphate of ATP to TMP rather than a phosphorylated enzyme intermediate.</text>
</comment>
<feature type="binding site" evidence="1">
    <location>
        <begin position="115"/>
        <end position="116"/>
    </location>
    <ligand>
        <name>ATP</name>
        <dbReference type="ChEBI" id="CHEBI:30616"/>
    </ligand>
</feature>
<dbReference type="GO" id="GO:0005524">
    <property type="term" value="F:ATP binding"/>
    <property type="evidence" value="ECO:0007669"/>
    <property type="project" value="UniProtKB-UniRule"/>
</dbReference>
<dbReference type="InterPro" id="IPR010918">
    <property type="entry name" value="PurM-like_C_dom"/>
</dbReference>